<feature type="compositionally biased region" description="Polar residues" evidence="1">
    <location>
        <begin position="202"/>
        <end position="218"/>
    </location>
</feature>
<reference evidence="4 5" key="1">
    <citation type="journal article" date="2012" name="J. Bacteriol.">
        <title>Genome sequence of benzo(a)pyrene-degrading bacterium Novosphingobium pentaromativorans US6-1.</title>
        <authorList>
            <person name="Luo Y.R."/>
            <person name="Kang S.G."/>
            <person name="Kim S.J."/>
            <person name="Kim M.R."/>
            <person name="Li N."/>
            <person name="Lee J.H."/>
            <person name="Kwon K.K."/>
        </authorList>
    </citation>
    <scope>NUCLEOTIDE SEQUENCE [LARGE SCALE GENOMIC DNA]</scope>
    <source>
        <strain evidence="4 5">US6-1</strain>
    </source>
</reference>
<feature type="region of interest" description="Disordered" evidence="1">
    <location>
        <begin position="239"/>
        <end position="272"/>
    </location>
</feature>
<dbReference type="InterPro" id="IPR007730">
    <property type="entry name" value="SPOR-like_dom"/>
</dbReference>
<organism evidence="4 5">
    <name type="scientific">Novosphingobium pentaromativorans US6-1</name>
    <dbReference type="NCBI Taxonomy" id="1088721"/>
    <lineage>
        <taxon>Bacteria</taxon>
        <taxon>Pseudomonadati</taxon>
        <taxon>Pseudomonadota</taxon>
        <taxon>Alphaproteobacteria</taxon>
        <taxon>Sphingomonadales</taxon>
        <taxon>Sphingomonadaceae</taxon>
        <taxon>Novosphingobium</taxon>
    </lineage>
</organism>
<dbReference type="Pfam" id="PF08238">
    <property type="entry name" value="Sel1"/>
    <property type="match status" value="2"/>
</dbReference>
<dbReference type="SMART" id="SM00671">
    <property type="entry name" value="SEL1"/>
    <property type="match status" value="2"/>
</dbReference>
<name>G6E8P4_9SPHN</name>
<feature type="region of interest" description="Disordered" evidence="1">
    <location>
        <begin position="194"/>
        <end position="222"/>
    </location>
</feature>
<dbReference type="PROSITE" id="PS51724">
    <property type="entry name" value="SPOR"/>
    <property type="match status" value="1"/>
</dbReference>
<dbReference type="PANTHER" id="PTHR45011">
    <property type="entry name" value="DAP3-BINDING CELL DEATH ENHANCER 1"/>
    <property type="match status" value="1"/>
</dbReference>
<dbReference type="eggNOG" id="COG0790">
    <property type="taxonomic scope" value="Bacteria"/>
</dbReference>
<dbReference type="KEGG" id="npn:JI59_16555"/>
<dbReference type="PANTHER" id="PTHR45011:SF1">
    <property type="entry name" value="DAP3-BINDING CELL DEATH ENHANCER 1"/>
    <property type="match status" value="1"/>
</dbReference>
<dbReference type="SUPFAM" id="SSF81901">
    <property type="entry name" value="HCP-like"/>
    <property type="match status" value="1"/>
</dbReference>
<dbReference type="Gene3D" id="1.25.40.10">
    <property type="entry name" value="Tetratricopeptide repeat domain"/>
    <property type="match status" value="1"/>
</dbReference>
<dbReference type="InterPro" id="IPR036680">
    <property type="entry name" value="SPOR-like_sf"/>
</dbReference>
<keyword evidence="2" id="KW-0732">Signal</keyword>
<dbReference type="Proteomes" id="UP000004030">
    <property type="component" value="Unassembled WGS sequence"/>
</dbReference>
<evidence type="ECO:0000313" key="5">
    <source>
        <dbReference type="Proteomes" id="UP000004030"/>
    </source>
</evidence>
<dbReference type="InterPro" id="IPR006597">
    <property type="entry name" value="Sel1-like"/>
</dbReference>
<dbReference type="GO" id="GO:0042834">
    <property type="term" value="F:peptidoglycan binding"/>
    <property type="evidence" value="ECO:0007669"/>
    <property type="project" value="InterPro"/>
</dbReference>
<dbReference type="EMBL" id="AGFM01000009">
    <property type="protein sequence ID" value="EHJ62118.1"/>
    <property type="molecule type" value="Genomic_DNA"/>
</dbReference>
<dbReference type="PATRIC" id="fig|1088721.3.peg.705"/>
<proteinExistence type="predicted"/>
<dbReference type="STRING" id="1088721.JI59_16555"/>
<dbReference type="Pfam" id="PF05036">
    <property type="entry name" value="SPOR"/>
    <property type="match status" value="1"/>
</dbReference>
<feature type="compositionally biased region" description="Low complexity" evidence="1">
    <location>
        <begin position="239"/>
        <end position="249"/>
    </location>
</feature>
<keyword evidence="5" id="KW-1185">Reference proteome</keyword>
<feature type="chain" id="PRO_5003487887" description="SPOR domain-containing protein" evidence="2">
    <location>
        <begin position="28"/>
        <end position="370"/>
    </location>
</feature>
<evidence type="ECO:0000256" key="1">
    <source>
        <dbReference type="SAM" id="MobiDB-lite"/>
    </source>
</evidence>
<evidence type="ECO:0000313" key="4">
    <source>
        <dbReference type="EMBL" id="EHJ62118.1"/>
    </source>
</evidence>
<dbReference type="InterPro" id="IPR052748">
    <property type="entry name" value="ISR_Activator"/>
</dbReference>
<gene>
    <name evidence="4" type="ORF">NSU_0715</name>
</gene>
<evidence type="ECO:0000259" key="3">
    <source>
        <dbReference type="PROSITE" id="PS51724"/>
    </source>
</evidence>
<feature type="domain" description="SPOR" evidence="3">
    <location>
        <begin position="292"/>
        <end position="370"/>
    </location>
</feature>
<comment type="caution">
    <text evidence="4">The sequence shown here is derived from an EMBL/GenBank/DDBJ whole genome shotgun (WGS) entry which is preliminary data.</text>
</comment>
<dbReference type="RefSeq" id="WP_007011631.1">
    <property type="nucleotide sequence ID" value="NZ_AGFM01000009.1"/>
</dbReference>
<sequence length="370" mass="38408">MKKFLRFFRNLGLGATLATLIAAQALADVKAGVDAWSAGDYAAAVREWKPLAAAGDPDAQFNLAQAYKMGRGVPEDIAKAKDLFGKAAAQGHIQASDIYGLLLFQDGEQAKAMPYLESSAARGDPRAQYIIGVAHFNGDYVAKDWVRAYALVSLAQQAGLQQATNALKQMDEHIALEDRQKSVALASRIAADAQATRERESATAQLGNGTLPTSTSGGNVRPPQIVAAENAVAEAVRATGSASPATAGADYTRKSVPAPAMPSASGTNAKVLANPAPAKPVDAARPAPAHAPATGGPWRVQLGAFGVAGNADKLWSRVGRRPELAGRAKMLVPEGRLTKLQAGGFASKSEADAACSRLSAGEFACLPVRN</sequence>
<protein>
    <recommendedName>
        <fullName evidence="3">SPOR domain-containing protein</fullName>
    </recommendedName>
</protein>
<dbReference type="Gene3D" id="3.30.70.1070">
    <property type="entry name" value="Sporulation related repeat"/>
    <property type="match status" value="1"/>
</dbReference>
<dbReference type="eggNOG" id="COG3147">
    <property type="taxonomic scope" value="Bacteria"/>
</dbReference>
<dbReference type="SUPFAM" id="SSF110997">
    <property type="entry name" value="Sporulation related repeat"/>
    <property type="match status" value="1"/>
</dbReference>
<feature type="signal peptide" evidence="2">
    <location>
        <begin position="1"/>
        <end position="27"/>
    </location>
</feature>
<dbReference type="InterPro" id="IPR011990">
    <property type="entry name" value="TPR-like_helical_dom_sf"/>
</dbReference>
<dbReference type="AlphaFoldDB" id="G6E8P4"/>
<evidence type="ECO:0000256" key="2">
    <source>
        <dbReference type="SAM" id="SignalP"/>
    </source>
</evidence>
<accession>G6E8P4</accession>